<keyword evidence="2" id="KW-1185">Reference proteome</keyword>
<dbReference type="OrthoDB" id="10359088at2759"/>
<gene>
    <name evidence="1" type="ORF">PPENT_87.1.T0060439</name>
</gene>
<proteinExistence type="predicted"/>
<sequence length="62" mass="7560">MRLSFEHCQIILVRKTHISDIQIYLQEQNTDLIFRFTKDIMPFQRGLFHSRTFEFTCPILNK</sequence>
<protein>
    <submittedName>
        <fullName evidence="1">Uncharacterized protein</fullName>
    </submittedName>
</protein>
<dbReference type="Proteomes" id="UP000689195">
    <property type="component" value="Unassembled WGS sequence"/>
</dbReference>
<organism evidence="1 2">
    <name type="scientific">Paramecium pentaurelia</name>
    <dbReference type="NCBI Taxonomy" id="43138"/>
    <lineage>
        <taxon>Eukaryota</taxon>
        <taxon>Sar</taxon>
        <taxon>Alveolata</taxon>
        <taxon>Ciliophora</taxon>
        <taxon>Intramacronucleata</taxon>
        <taxon>Oligohymenophorea</taxon>
        <taxon>Peniculida</taxon>
        <taxon>Parameciidae</taxon>
        <taxon>Paramecium</taxon>
    </lineage>
</organism>
<accession>A0A8S1SDP0</accession>
<evidence type="ECO:0000313" key="2">
    <source>
        <dbReference type="Proteomes" id="UP000689195"/>
    </source>
</evidence>
<name>A0A8S1SDP0_9CILI</name>
<reference evidence="1" key="1">
    <citation type="submission" date="2021-01" db="EMBL/GenBank/DDBJ databases">
        <authorList>
            <consortium name="Genoscope - CEA"/>
            <person name="William W."/>
        </authorList>
    </citation>
    <scope>NUCLEOTIDE SEQUENCE</scope>
</reference>
<comment type="caution">
    <text evidence="1">The sequence shown here is derived from an EMBL/GenBank/DDBJ whole genome shotgun (WGS) entry which is preliminary data.</text>
</comment>
<dbReference type="EMBL" id="CAJJDO010000006">
    <property type="protein sequence ID" value="CAD8138078.1"/>
    <property type="molecule type" value="Genomic_DNA"/>
</dbReference>
<dbReference type="AlphaFoldDB" id="A0A8S1SDP0"/>
<evidence type="ECO:0000313" key="1">
    <source>
        <dbReference type="EMBL" id="CAD8138078.1"/>
    </source>
</evidence>